<name>A1CJ95_ASPCL</name>
<dbReference type="Proteomes" id="UP000006701">
    <property type="component" value="Unassembled WGS sequence"/>
</dbReference>
<dbReference type="AlphaFoldDB" id="A1CJ95"/>
<dbReference type="HOGENOM" id="CLU_3124680_0_0_1"/>
<dbReference type="RefSeq" id="XP_001270645.1">
    <property type="nucleotide sequence ID" value="XM_001270644.1"/>
</dbReference>
<dbReference type="KEGG" id="act:ACLA_034220"/>
<gene>
    <name evidence="1" type="ORF">ACLA_034220</name>
</gene>
<evidence type="ECO:0000313" key="1">
    <source>
        <dbReference type="EMBL" id="EAW09219.1"/>
    </source>
</evidence>
<sequence>MSSLLLQLHLTRENEPEVPIFVFTQKLWDWAVTIFFRMRVADARAAAGEL</sequence>
<dbReference type="STRING" id="344612.A1CJ95"/>
<proteinExistence type="predicted"/>
<keyword evidence="2" id="KW-1185">Reference proteome</keyword>
<dbReference type="OrthoDB" id="2139606at2759"/>
<reference evidence="1 2" key="1">
    <citation type="journal article" date="2008" name="PLoS Genet.">
        <title>Genomic islands in the pathogenic filamentous fungus Aspergillus fumigatus.</title>
        <authorList>
            <person name="Fedorova N.D."/>
            <person name="Khaldi N."/>
            <person name="Joardar V.S."/>
            <person name="Maiti R."/>
            <person name="Amedeo P."/>
            <person name="Anderson M.J."/>
            <person name="Crabtree J."/>
            <person name="Silva J.C."/>
            <person name="Badger J.H."/>
            <person name="Albarraq A."/>
            <person name="Angiuoli S."/>
            <person name="Bussey H."/>
            <person name="Bowyer P."/>
            <person name="Cotty P.J."/>
            <person name="Dyer P.S."/>
            <person name="Egan A."/>
            <person name="Galens K."/>
            <person name="Fraser-Liggett C.M."/>
            <person name="Haas B.J."/>
            <person name="Inman J.M."/>
            <person name="Kent R."/>
            <person name="Lemieux S."/>
            <person name="Malavazi I."/>
            <person name="Orvis J."/>
            <person name="Roemer T."/>
            <person name="Ronning C.M."/>
            <person name="Sundaram J.P."/>
            <person name="Sutton G."/>
            <person name="Turner G."/>
            <person name="Venter J.C."/>
            <person name="White O.R."/>
            <person name="Whitty B.R."/>
            <person name="Youngman P."/>
            <person name="Wolfe K.H."/>
            <person name="Goldman G.H."/>
            <person name="Wortman J.R."/>
            <person name="Jiang B."/>
            <person name="Denning D.W."/>
            <person name="Nierman W.C."/>
        </authorList>
    </citation>
    <scope>NUCLEOTIDE SEQUENCE [LARGE SCALE GENOMIC DNA]</scope>
    <source>
        <strain evidence="2">ATCC 1007 / CBS 513.65 / DSM 816 / NCTC 3887 / NRRL 1</strain>
    </source>
</reference>
<accession>A1CJ95</accession>
<organism evidence="1 2">
    <name type="scientific">Aspergillus clavatus (strain ATCC 1007 / CBS 513.65 / DSM 816 / NCTC 3887 / NRRL 1 / QM 1276 / 107)</name>
    <dbReference type="NCBI Taxonomy" id="344612"/>
    <lineage>
        <taxon>Eukaryota</taxon>
        <taxon>Fungi</taxon>
        <taxon>Dikarya</taxon>
        <taxon>Ascomycota</taxon>
        <taxon>Pezizomycotina</taxon>
        <taxon>Eurotiomycetes</taxon>
        <taxon>Eurotiomycetidae</taxon>
        <taxon>Eurotiales</taxon>
        <taxon>Aspergillaceae</taxon>
        <taxon>Aspergillus</taxon>
        <taxon>Aspergillus subgen. Fumigati</taxon>
    </lineage>
</organism>
<dbReference type="VEuPathDB" id="FungiDB:ACLA_034220"/>
<dbReference type="GeneID" id="4703021"/>
<dbReference type="EMBL" id="DS027056">
    <property type="protein sequence ID" value="EAW09219.1"/>
    <property type="molecule type" value="Genomic_DNA"/>
</dbReference>
<evidence type="ECO:0000313" key="2">
    <source>
        <dbReference type="Proteomes" id="UP000006701"/>
    </source>
</evidence>
<protein>
    <submittedName>
        <fullName evidence="1">Uncharacterized protein</fullName>
    </submittedName>
</protein>